<keyword evidence="5" id="KW-0843">Virulence</keyword>
<dbReference type="Gene3D" id="3.30.70.3290">
    <property type="match status" value="1"/>
</dbReference>
<dbReference type="Gene3D" id="3.10.129.110">
    <property type="entry name" value="Polyketide synthase dehydratase"/>
    <property type="match status" value="1"/>
</dbReference>
<feature type="domain" description="Carrier" evidence="7">
    <location>
        <begin position="1712"/>
        <end position="1792"/>
    </location>
</feature>
<dbReference type="Pfam" id="PF02801">
    <property type="entry name" value="Ketoacyl-synt_C"/>
    <property type="match status" value="1"/>
</dbReference>
<dbReference type="PROSITE" id="PS00012">
    <property type="entry name" value="PHOSPHOPANTETHEINE"/>
    <property type="match status" value="1"/>
</dbReference>
<dbReference type="SMART" id="SM00827">
    <property type="entry name" value="PKS_AT"/>
    <property type="match status" value="1"/>
</dbReference>
<dbReference type="PROSITE" id="PS00606">
    <property type="entry name" value="KS3_1"/>
    <property type="match status" value="1"/>
</dbReference>
<dbReference type="InterPro" id="IPR049900">
    <property type="entry name" value="PKS_mFAS_DH"/>
</dbReference>
<dbReference type="Pfam" id="PF00550">
    <property type="entry name" value="PP-binding"/>
    <property type="match status" value="2"/>
</dbReference>
<dbReference type="Pfam" id="PF22621">
    <property type="entry name" value="CurL-like_PKS_C"/>
    <property type="match status" value="1"/>
</dbReference>
<dbReference type="STRING" id="1314674.A0A0D7BIM5"/>
<feature type="domain" description="PKS/mFAS DH" evidence="9">
    <location>
        <begin position="1267"/>
        <end position="1567"/>
    </location>
</feature>
<dbReference type="InterPro" id="IPR001031">
    <property type="entry name" value="Thioesterase"/>
</dbReference>
<dbReference type="GO" id="GO:0044550">
    <property type="term" value="P:secondary metabolite biosynthetic process"/>
    <property type="evidence" value="ECO:0007669"/>
    <property type="project" value="UniProtKB-ARBA"/>
</dbReference>
<feature type="active site" description="Proton acceptor; for dehydratase activity" evidence="6">
    <location>
        <position position="1301"/>
    </location>
</feature>
<accession>A0A0D7BIM5</accession>
<dbReference type="NCBIfam" id="TIGR04532">
    <property type="entry name" value="PT_fungal_PKS"/>
    <property type="match status" value="1"/>
</dbReference>
<dbReference type="InterPro" id="IPR014043">
    <property type="entry name" value="Acyl_transferase_dom"/>
</dbReference>
<keyword evidence="2" id="KW-0596">Phosphopantetheine</keyword>
<dbReference type="PANTHER" id="PTHR43775">
    <property type="entry name" value="FATTY ACID SYNTHASE"/>
    <property type="match status" value="1"/>
</dbReference>
<evidence type="ECO:0000256" key="4">
    <source>
        <dbReference type="ARBA" id="ARBA00022679"/>
    </source>
</evidence>
<reference evidence="10 11" key="1">
    <citation type="journal article" date="2015" name="Fungal Genet. Biol.">
        <title>Evolution of novel wood decay mechanisms in Agaricales revealed by the genome sequences of Fistulina hepatica and Cylindrobasidium torrendii.</title>
        <authorList>
            <person name="Floudas D."/>
            <person name="Held B.W."/>
            <person name="Riley R."/>
            <person name="Nagy L.G."/>
            <person name="Koehler G."/>
            <person name="Ransdell A.S."/>
            <person name="Younus H."/>
            <person name="Chow J."/>
            <person name="Chiniquy J."/>
            <person name="Lipzen A."/>
            <person name="Tritt A."/>
            <person name="Sun H."/>
            <person name="Haridas S."/>
            <person name="LaButti K."/>
            <person name="Ohm R.A."/>
            <person name="Kues U."/>
            <person name="Blanchette R.A."/>
            <person name="Grigoriev I.V."/>
            <person name="Minto R.E."/>
            <person name="Hibbett D.S."/>
        </authorList>
    </citation>
    <scope>NUCLEOTIDE SEQUENCE [LARGE SCALE GENOMIC DNA]</scope>
    <source>
        <strain evidence="10 11">FP15055 ss-10</strain>
    </source>
</reference>
<dbReference type="Pfam" id="PF14765">
    <property type="entry name" value="PS-DH"/>
    <property type="match status" value="1"/>
</dbReference>
<dbReference type="InterPro" id="IPR029058">
    <property type="entry name" value="AB_hydrolase_fold"/>
</dbReference>
<keyword evidence="4" id="KW-0808">Transferase</keyword>
<evidence type="ECO:0000259" key="7">
    <source>
        <dbReference type="PROSITE" id="PS50075"/>
    </source>
</evidence>
<dbReference type="InterPro" id="IPR001227">
    <property type="entry name" value="Ac_transferase_dom_sf"/>
</dbReference>
<dbReference type="InterPro" id="IPR030918">
    <property type="entry name" value="PT_fungal_PKS"/>
</dbReference>
<evidence type="ECO:0000256" key="5">
    <source>
        <dbReference type="ARBA" id="ARBA00023026"/>
    </source>
</evidence>
<dbReference type="SUPFAM" id="SSF47336">
    <property type="entry name" value="ACP-like"/>
    <property type="match status" value="2"/>
</dbReference>
<dbReference type="Gene3D" id="3.40.50.1820">
    <property type="entry name" value="alpha/beta hydrolase"/>
    <property type="match status" value="1"/>
</dbReference>
<dbReference type="InterPro" id="IPR006162">
    <property type="entry name" value="Ppantetheine_attach_site"/>
</dbReference>
<dbReference type="Proteomes" id="UP000054007">
    <property type="component" value="Unassembled WGS sequence"/>
</dbReference>
<proteinExistence type="predicted"/>
<dbReference type="SMART" id="SM01294">
    <property type="entry name" value="PKS_PP_betabranch"/>
    <property type="match status" value="1"/>
</dbReference>
<feature type="domain" description="Carrier" evidence="7">
    <location>
        <begin position="1613"/>
        <end position="1688"/>
    </location>
</feature>
<feature type="domain" description="Ketosynthase family 3 (KS3)" evidence="8">
    <location>
        <begin position="374"/>
        <end position="794"/>
    </location>
</feature>
<dbReference type="SMART" id="SM00823">
    <property type="entry name" value="PKS_PP"/>
    <property type="match status" value="2"/>
</dbReference>
<evidence type="ECO:0000259" key="9">
    <source>
        <dbReference type="PROSITE" id="PS52019"/>
    </source>
</evidence>
<dbReference type="OrthoDB" id="329835at2759"/>
<feature type="active site" description="Proton donor; for dehydratase activity" evidence="6">
    <location>
        <position position="1479"/>
    </location>
</feature>
<dbReference type="Gene3D" id="3.40.366.10">
    <property type="entry name" value="Malonyl-Coenzyme A Acyl Carrier Protein, domain 2"/>
    <property type="match status" value="3"/>
</dbReference>
<name>A0A0D7BIM5_9AGAR</name>
<sequence length="2045" mass="222025">MTSMLNIPLFTGQGSAPEKFAAACEIALDDATRPEGSYFLAACHDAFHAELKTLPPGAVSIDLHDFGTKDKLVIPGDRYLFNAVTSGSSLFIIQILRYMVFVDSLGSRTANNDVLGTNAHHGVGVLGFSSGILPATVVSSSSSRAEFMKHAIEVYRLVLWIGIRAQQYRQDAMKGSFIEPSATWSVMLQGRSVDDIELSVHDFKVKRHGLDLFVTAVIDTTCVTVSGRPDTLSTFVKGLHTSAHDVPLSTLYHAPVHHGGVRAAVLDDISRRGIKFPAFADLRVPLRSSSTGDVITVASSGRPLVELVVDMVLVNPVRWDAVVNSVAEIDLPFPVRLLNVGPGSALAKSLAKKLNLDVDLSDLSSSTFFRRSKHEPIAIVGMAVDMPGAPNISKLWEVLEKGLNTVSEIPESRFSVADYQDGKRQMRARTGNFIENAAYFDNKFFKISPREARSMDPQQRILLHTAYEALEDAGYVPNSTPSFNQDTFGCYIGEATNDYVQNLRNDIDVYYSTGTLKAFLSGRLSYAMQLGGPSVVVDTACSSSGVAVYQACRALADGDCNAALVGGVNIITSPDMFLGLDRGHFLSPSGQCKSFDASADGYSRSEGCGVFVLKRLSDALAEQDRIWGVIRAVNVNQSGRASSITHPHVPTQVKLFESVLDHAGMTPDMVSVVEAHGTGTQAGDPGELESIGEVFLSSSREDQLHVGSVKANIGHLEAASGAAGLAKLLLMFQHKSIPACVSLKVINPKITPTSGFVFDKVSTPWASVKTGQNRIALLNNFGAAGSNSAILLEEFPLSSPPAGPDVPVVFGLSAKTDDALLRLRDRYVEWLQSDSNKESWVNVAYTATSRRRLYPHRISIVASNKMEAAIKLKSLGGIETRESPRIGFVFSGQGTQYPGMGRQLYETYTTFRSDIDECHTLLVDAGFSGVLQTVLAQEGMSGHSTHEELETNQVVIFVVEYALSRLWRSWGISPEVVAGQSLGEYAALVVAGVLSLRGALKLVAHRARLMFTLCARGSTGMLAVNVPASSLESHLAKFTSISVACLNSPADCVLSGPTDALQEFKQYLTNTVACKSALLDVPFGYHSPAMDPILDDLTSIAYSVEMREPNIPIVSNATGCVVRPGDGSVFTPHYFARHCRQTVRFEAGVASLLQDERIDVWIEIGPHTNTLSMLKTIAGINVPTLLPSMKKQHNPCITLAASLSALYITGALVDWRCVFGHLPQALCVSLPSYPFSPTRFWVDFVEDTVAGPSLADAPPGGPSGIKYSLLGRWTQQPTDANDNTTIFETPISQLADRIAGHRVATTPLCPASVYLEHIFSGIATSWPYFADCRVALKNVAFLHPLVYDPSVHKLVITSIVLIDQGGSFTISSRIDGHTDSVHTRGEFKIKPPGCVESKFQLASSTVHRNISAVAHPSAQQEKFSTRTIYENLFLRVVEYSQSYQTIQTLTLDSERMEATARICVPPSAGISVVDPVFLDTLLHVPGFMANFQGRGNDVFICTEVGSVKLLVELIDPRNEYTVYCNGVWVDDRAAILANAWAREDGTNRVVAAMEGMQFRKLRLDTFSKLLAKPSGAPASAIPKSVRPDLSRMRTTSSAMTWNSAFSTRGTCTPSADQLILEIFAEGCGISLSSVTPHMELEALGVDSMMSIEITSRIRAALPQSRIDSDVFSQCRTIEDVIREVYSLGTAYLSGDALSTNTLVVEQEPPIELHTDNSIASIKHALASVLDVNPLDITDSTELGQLGLDSMTSIEALHVLKVQFNLDLPSDFFATHTSLVTIQDYLHRVGRKEVADAPDFVRVLRLDQFPSVLQEGGEGLPLFVFHDGSGLVKYYSRVGPVGRPVYGIHNPRFLTPESWKSVEEMAKEYARVIAEITSGPVLLGGWSFGGVAAYETAMQLTHYGVNVKGLILIDAPNPEDHTPLSMSLISAAVNSSRHNNLHIEGLVQDQFAKNSALLEGYKPAYPHGKLSTVYLRASEGFNPEGVEEVPKWLADRSCQETGWERIAEQGLRVVDIPGNHFEVFRPSNIPILSSKISEACAYLQDL</sequence>
<dbReference type="EMBL" id="KN880483">
    <property type="protein sequence ID" value="KIY69501.1"/>
    <property type="molecule type" value="Genomic_DNA"/>
</dbReference>
<dbReference type="InterPro" id="IPR018201">
    <property type="entry name" value="Ketoacyl_synth_AS"/>
</dbReference>
<dbReference type="PROSITE" id="PS52019">
    <property type="entry name" value="PKS_MFAS_DH"/>
    <property type="match status" value="1"/>
</dbReference>
<dbReference type="Gene3D" id="3.40.47.10">
    <property type="match status" value="1"/>
</dbReference>
<dbReference type="Pfam" id="PF00975">
    <property type="entry name" value="Thioesterase"/>
    <property type="match status" value="1"/>
</dbReference>
<feature type="region of interest" description="C-terminal hotdog fold" evidence="6">
    <location>
        <begin position="1418"/>
        <end position="1567"/>
    </location>
</feature>
<evidence type="ECO:0000313" key="10">
    <source>
        <dbReference type="EMBL" id="KIY69501.1"/>
    </source>
</evidence>
<dbReference type="PROSITE" id="PS52004">
    <property type="entry name" value="KS3_2"/>
    <property type="match status" value="1"/>
</dbReference>
<dbReference type="InterPro" id="IPR016035">
    <property type="entry name" value="Acyl_Trfase/lysoPLipase"/>
</dbReference>
<dbReference type="SUPFAM" id="SSF52151">
    <property type="entry name" value="FabD/lysophospholipase-like"/>
    <property type="match status" value="2"/>
</dbReference>
<dbReference type="InterPro" id="IPR032088">
    <property type="entry name" value="SAT"/>
</dbReference>
<dbReference type="Pfam" id="PF00698">
    <property type="entry name" value="Acyl_transf_1"/>
    <property type="match status" value="1"/>
</dbReference>
<evidence type="ECO:0000313" key="11">
    <source>
        <dbReference type="Proteomes" id="UP000054007"/>
    </source>
</evidence>
<evidence type="ECO:0000256" key="2">
    <source>
        <dbReference type="ARBA" id="ARBA00022450"/>
    </source>
</evidence>
<dbReference type="InterPro" id="IPR016039">
    <property type="entry name" value="Thiolase-like"/>
</dbReference>
<dbReference type="InterPro" id="IPR009081">
    <property type="entry name" value="PP-bd_ACP"/>
</dbReference>
<dbReference type="Pfam" id="PF00109">
    <property type="entry name" value="ketoacyl-synt"/>
    <property type="match status" value="1"/>
</dbReference>
<dbReference type="InterPro" id="IPR014031">
    <property type="entry name" value="Ketoacyl_synth_C"/>
</dbReference>
<evidence type="ECO:0000256" key="3">
    <source>
        <dbReference type="ARBA" id="ARBA00022553"/>
    </source>
</evidence>
<dbReference type="SUPFAM" id="SSF53474">
    <property type="entry name" value="alpha/beta-Hydrolases"/>
    <property type="match status" value="1"/>
</dbReference>
<dbReference type="SUPFAM" id="SSF55048">
    <property type="entry name" value="Probable ACP-binding domain of malonyl-CoA ACP transacylase"/>
    <property type="match status" value="1"/>
</dbReference>
<keyword evidence="3" id="KW-0597">Phosphoprotein</keyword>
<dbReference type="InterPro" id="IPR049551">
    <property type="entry name" value="PKS_DH_C"/>
</dbReference>
<feature type="region of interest" description="N-terminal hotdog fold" evidence="6">
    <location>
        <begin position="1267"/>
        <end position="1394"/>
    </location>
</feature>
<dbReference type="InterPro" id="IPR036736">
    <property type="entry name" value="ACP-like_sf"/>
</dbReference>
<dbReference type="GO" id="GO:0004312">
    <property type="term" value="F:fatty acid synthase activity"/>
    <property type="evidence" value="ECO:0007669"/>
    <property type="project" value="TreeGrafter"/>
</dbReference>
<dbReference type="InterPro" id="IPR016036">
    <property type="entry name" value="Malonyl_transacylase_ACP-bd"/>
</dbReference>
<dbReference type="InterPro" id="IPR042104">
    <property type="entry name" value="PKS_dehydratase_sf"/>
</dbReference>
<evidence type="ECO:0000256" key="1">
    <source>
        <dbReference type="ARBA" id="ARBA00005179"/>
    </source>
</evidence>
<evidence type="ECO:0000259" key="8">
    <source>
        <dbReference type="PROSITE" id="PS52004"/>
    </source>
</evidence>
<keyword evidence="11" id="KW-1185">Reference proteome</keyword>
<protein>
    <submittedName>
        <fullName evidence="10">Ketoacyl-synt-domain-containing protein</fullName>
    </submittedName>
</protein>
<dbReference type="InterPro" id="IPR050091">
    <property type="entry name" value="PKS_NRPS_Biosynth_Enz"/>
</dbReference>
<dbReference type="GO" id="GO:0006633">
    <property type="term" value="P:fatty acid biosynthetic process"/>
    <property type="evidence" value="ECO:0007669"/>
    <property type="project" value="InterPro"/>
</dbReference>
<organism evidence="10 11">
    <name type="scientific">Cylindrobasidium torrendii FP15055 ss-10</name>
    <dbReference type="NCBI Taxonomy" id="1314674"/>
    <lineage>
        <taxon>Eukaryota</taxon>
        <taxon>Fungi</taxon>
        <taxon>Dikarya</taxon>
        <taxon>Basidiomycota</taxon>
        <taxon>Agaricomycotina</taxon>
        <taxon>Agaricomycetes</taxon>
        <taxon>Agaricomycetidae</taxon>
        <taxon>Agaricales</taxon>
        <taxon>Marasmiineae</taxon>
        <taxon>Physalacriaceae</taxon>
        <taxon>Cylindrobasidium</taxon>
    </lineage>
</organism>
<comment type="pathway">
    <text evidence="1">Secondary metabolite biosynthesis.</text>
</comment>
<dbReference type="InterPro" id="IPR020806">
    <property type="entry name" value="PKS_PP-bd"/>
</dbReference>
<dbReference type="SUPFAM" id="SSF53901">
    <property type="entry name" value="Thiolase-like"/>
    <property type="match status" value="1"/>
</dbReference>
<dbReference type="SMART" id="SM00825">
    <property type="entry name" value="PKS_KS"/>
    <property type="match status" value="1"/>
</dbReference>
<dbReference type="PANTHER" id="PTHR43775:SF37">
    <property type="entry name" value="SI:DKEY-61P9.11"/>
    <property type="match status" value="1"/>
</dbReference>
<gene>
    <name evidence="10" type="ORF">CYLTODRAFT_436124</name>
</gene>
<dbReference type="InterPro" id="IPR020841">
    <property type="entry name" value="PKS_Beta-ketoAc_synthase_dom"/>
</dbReference>
<dbReference type="Pfam" id="PF16073">
    <property type="entry name" value="SAT"/>
    <property type="match status" value="1"/>
</dbReference>
<dbReference type="Gene3D" id="1.10.1200.10">
    <property type="entry name" value="ACP-like"/>
    <property type="match status" value="2"/>
</dbReference>
<dbReference type="CDD" id="cd00833">
    <property type="entry name" value="PKS"/>
    <property type="match status" value="1"/>
</dbReference>
<dbReference type="GO" id="GO:0004315">
    <property type="term" value="F:3-oxoacyl-[acyl-carrier-protein] synthase activity"/>
    <property type="evidence" value="ECO:0007669"/>
    <property type="project" value="InterPro"/>
</dbReference>
<evidence type="ECO:0000256" key="6">
    <source>
        <dbReference type="PROSITE-ProRule" id="PRU01363"/>
    </source>
</evidence>
<dbReference type="GO" id="GO:0031177">
    <property type="term" value="F:phosphopantetheine binding"/>
    <property type="evidence" value="ECO:0007669"/>
    <property type="project" value="InterPro"/>
</dbReference>
<dbReference type="InterPro" id="IPR014030">
    <property type="entry name" value="Ketoacyl_synth_N"/>
</dbReference>
<dbReference type="PROSITE" id="PS50075">
    <property type="entry name" value="CARRIER"/>
    <property type="match status" value="2"/>
</dbReference>